<dbReference type="GO" id="GO:0016491">
    <property type="term" value="F:oxidoreductase activity"/>
    <property type="evidence" value="ECO:0007669"/>
    <property type="project" value="UniProtKB-KW"/>
</dbReference>
<comment type="caution">
    <text evidence="2">The sequence shown here is derived from an EMBL/GenBank/DDBJ whole genome shotgun (WGS) entry which is preliminary data.</text>
</comment>
<dbReference type="InterPro" id="IPR051604">
    <property type="entry name" value="Ergot_Alk_Oxidoreductase"/>
</dbReference>
<reference evidence="4 5" key="1">
    <citation type="journal article" date="2019" name="Sci. Rep.">
        <title>Extended insight into the Mycobacterium chelonae-abscessus complex through whole genome sequencing of Mycobacterium salmoniphilum outbreak and Mycobacterium salmoniphilum-like strains.</title>
        <authorList>
            <person name="Behra P.R.K."/>
            <person name="Das S."/>
            <person name="Pettersson B.M.F."/>
            <person name="Shirreff L."/>
            <person name="DuCote T."/>
            <person name="Jacobsson K.G."/>
            <person name="Ennis D.G."/>
            <person name="Kirsebom L.A."/>
        </authorList>
    </citation>
    <scope>NUCLEOTIDE SEQUENCE [LARGE SCALE GENOMIC DNA]</scope>
    <source>
        <strain evidence="3 4">CCUG 60883</strain>
        <strain evidence="2 5">CCUG 60885</strain>
    </source>
</reference>
<dbReference type="RefSeq" id="WP_134149559.1">
    <property type="nucleotide sequence ID" value="NZ_PECK01000012.1"/>
</dbReference>
<protein>
    <submittedName>
        <fullName evidence="2">NAD(P)H azoreductase</fullName>
        <ecNumber evidence="2">1.7.-.-</ecNumber>
    </submittedName>
</protein>
<sequence length="289" mass="31113">MTILVTGATGNVGRPLVDLLSRAGADVCAVTRHPAHADFSPQVKTIERARAGLRGATAVFLNSRALGEDLIDFVDQAVREGVTRLVALSAINCDDDVSRQPSRFRGDRNKEVEQCAVNSGVEWVSLRPTVFASNFLGMWAGQLKAGDAVRGPYAAASVAPIADRDISEVAAHALLTDDLVGHRIPLTGPQAFTNADLVAALGEVLHRPLEYLQVSDDLVRQHFAGLGFSAGFADAYLAMQAATVTVPAVVTHEVDRILERPAETFASWANRYRSEFARAEFAPQKGWRP</sequence>
<dbReference type="InterPro" id="IPR016040">
    <property type="entry name" value="NAD(P)-bd_dom"/>
</dbReference>
<evidence type="ECO:0000313" key="4">
    <source>
        <dbReference type="Proteomes" id="UP000294844"/>
    </source>
</evidence>
<evidence type="ECO:0000259" key="1">
    <source>
        <dbReference type="Pfam" id="PF13460"/>
    </source>
</evidence>
<keyword evidence="2" id="KW-0560">Oxidoreductase</keyword>
<organism evidence="2 5">
    <name type="scientific">Mycobacteroides salmoniphilum</name>
    <dbReference type="NCBI Taxonomy" id="404941"/>
    <lineage>
        <taxon>Bacteria</taxon>
        <taxon>Bacillati</taxon>
        <taxon>Actinomycetota</taxon>
        <taxon>Actinomycetes</taxon>
        <taxon>Mycobacteriales</taxon>
        <taxon>Mycobacteriaceae</taxon>
        <taxon>Mycobacteroides</taxon>
    </lineage>
</organism>
<dbReference type="EMBL" id="PECM01000015">
    <property type="protein sequence ID" value="TEA00062.1"/>
    <property type="molecule type" value="Genomic_DNA"/>
</dbReference>
<evidence type="ECO:0000313" key="2">
    <source>
        <dbReference type="EMBL" id="TDZ90096.1"/>
    </source>
</evidence>
<dbReference type="Gene3D" id="3.90.25.10">
    <property type="entry name" value="UDP-galactose 4-epimerase, domain 1"/>
    <property type="match status" value="1"/>
</dbReference>
<dbReference type="PANTHER" id="PTHR43162:SF1">
    <property type="entry name" value="PRESTALK A DIFFERENTIATION PROTEIN A"/>
    <property type="match status" value="1"/>
</dbReference>
<dbReference type="EMBL" id="PECK01000012">
    <property type="protein sequence ID" value="TDZ90096.1"/>
    <property type="molecule type" value="Genomic_DNA"/>
</dbReference>
<feature type="domain" description="NAD(P)-binding" evidence="1">
    <location>
        <begin position="7"/>
        <end position="134"/>
    </location>
</feature>
<evidence type="ECO:0000313" key="3">
    <source>
        <dbReference type="EMBL" id="TEA00062.1"/>
    </source>
</evidence>
<proteinExistence type="predicted"/>
<gene>
    <name evidence="2" type="primary">azoB_3</name>
    <name evidence="3" type="ORF">CCUG60883_04745</name>
    <name evidence="2" type="ORF">CCUG60885_04742</name>
</gene>
<dbReference type="InterPro" id="IPR036291">
    <property type="entry name" value="NAD(P)-bd_dom_sf"/>
</dbReference>
<dbReference type="AlphaFoldDB" id="A0A4R8S981"/>
<dbReference type="OrthoDB" id="3510772at2"/>
<dbReference type="Gene3D" id="3.40.50.720">
    <property type="entry name" value="NAD(P)-binding Rossmann-like Domain"/>
    <property type="match status" value="1"/>
</dbReference>
<dbReference type="Proteomes" id="UP000294844">
    <property type="component" value="Unassembled WGS sequence"/>
</dbReference>
<dbReference type="SUPFAM" id="SSF51735">
    <property type="entry name" value="NAD(P)-binding Rossmann-fold domains"/>
    <property type="match status" value="1"/>
</dbReference>
<name>A0A4R8S981_9MYCO</name>
<dbReference type="Proteomes" id="UP000295685">
    <property type="component" value="Unassembled WGS sequence"/>
</dbReference>
<dbReference type="Pfam" id="PF13460">
    <property type="entry name" value="NAD_binding_10"/>
    <property type="match status" value="1"/>
</dbReference>
<accession>A0A4R8S981</accession>
<evidence type="ECO:0000313" key="5">
    <source>
        <dbReference type="Proteomes" id="UP000295685"/>
    </source>
</evidence>
<dbReference type="PANTHER" id="PTHR43162">
    <property type="match status" value="1"/>
</dbReference>
<dbReference type="EC" id="1.7.-.-" evidence="2"/>
<keyword evidence="4" id="KW-1185">Reference proteome</keyword>